<dbReference type="InterPro" id="IPR001173">
    <property type="entry name" value="Glyco_trans_2-like"/>
</dbReference>
<evidence type="ECO:0000313" key="2">
    <source>
        <dbReference type="EMBL" id="WEX86017.1"/>
    </source>
</evidence>
<dbReference type="SUPFAM" id="SSF53448">
    <property type="entry name" value="Nucleotide-diphospho-sugar transferases"/>
    <property type="match status" value="1"/>
</dbReference>
<gene>
    <name evidence="2" type="ORF">PZN02_002269</name>
</gene>
<keyword evidence="3" id="KW-1185">Reference proteome</keyword>
<evidence type="ECO:0000313" key="3">
    <source>
        <dbReference type="Proteomes" id="UP001229355"/>
    </source>
</evidence>
<protein>
    <submittedName>
        <fullName evidence="2">Glycosyltransferase</fullName>
    </submittedName>
</protein>
<dbReference type="EMBL" id="CP120373">
    <property type="protein sequence ID" value="WEX86017.1"/>
    <property type="molecule type" value="Genomic_DNA"/>
</dbReference>
<reference evidence="2 3" key="1">
    <citation type="submission" date="2023-03" db="EMBL/GenBank/DDBJ databases">
        <authorList>
            <person name="Kaur S."/>
            <person name="Espinosa-Saiz D."/>
            <person name="Velazquez E."/>
            <person name="Menendez E."/>
            <person name="diCenzo G.C."/>
        </authorList>
    </citation>
    <scope>NUCLEOTIDE SEQUENCE [LARGE SCALE GENOMIC DNA]</scope>
    <source>
        <strain evidence="2 3">LMG 24692</strain>
    </source>
</reference>
<dbReference type="Gene3D" id="3.90.550.10">
    <property type="entry name" value="Spore Coat Polysaccharide Biosynthesis Protein SpsA, Chain A"/>
    <property type="match status" value="1"/>
</dbReference>
<dbReference type="PANTHER" id="PTHR43685:SF11">
    <property type="entry name" value="GLYCOSYLTRANSFERASE TAGX-RELATED"/>
    <property type="match status" value="1"/>
</dbReference>
<proteinExistence type="predicted"/>
<evidence type="ECO:0000259" key="1">
    <source>
        <dbReference type="Pfam" id="PF00535"/>
    </source>
</evidence>
<organism evidence="2 3">
    <name type="scientific">Sinorhizobium garamanticum</name>
    <dbReference type="NCBI Taxonomy" id="680247"/>
    <lineage>
        <taxon>Bacteria</taxon>
        <taxon>Pseudomonadati</taxon>
        <taxon>Pseudomonadota</taxon>
        <taxon>Alphaproteobacteria</taxon>
        <taxon>Hyphomicrobiales</taxon>
        <taxon>Rhizobiaceae</taxon>
        <taxon>Sinorhizobium/Ensifer group</taxon>
        <taxon>Sinorhizobium</taxon>
    </lineage>
</organism>
<name>A0ABY8D6T8_9HYPH</name>
<dbReference type="PANTHER" id="PTHR43685">
    <property type="entry name" value="GLYCOSYLTRANSFERASE"/>
    <property type="match status" value="1"/>
</dbReference>
<dbReference type="InterPro" id="IPR050834">
    <property type="entry name" value="Glycosyltransf_2"/>
</dbReference>
<dbReference type="RefSeq" id="WP_280658098.1">
    <property type="nucleotide sequence ID" value="NZ_CP120373.1"/>
</dbReference>
<dbReference type="InterPro" id="IPR029044">
    <property type="entry name" value="Nucleotide-diphossugar_trans"/>
</dbReference>
<feature type="domain" description="Glycosyltransferase 2-like" evidence="1">
    <location>
        <begin position="23"/>
        <end position="143"/>
    </location>
</feature>
<dbReference type="Pfam" id="PF00535">
    <property type="entry name" value="Glycos_transf_2"/>
    <property type="match status" value="1"/>
</dbReference>
<sequence>MSNRSKKRGSERGQALLDQTSVSIIITNYNYSRFLRRCIDSALAQDHPHTEVIVVDDASSDGSPDIIRSYGDRIRACLRPANGGHAAAFNTGFAASAGDIVFFLDADDYLYPTAVSEVVNAWDASTAQFQFRLHLVDQREKVMDIFPPPEQPFDTGDVTPKLFHRGRYQTTVTSGLAFARSALEAVMPMPEGKFRQGADGYLATVAPLHGQVQATDDCLGAYRMHGSNHSLFAEKLAERARWRVQHDFRRLEALSAEAAATGSQLQPGIALRDPTHLEERLASLCIEETRHPVRNDSRLRLATAGATASLAMNYSIRRRAVEAIWFLAVGVLPRQLATSVLSWKLVASSRPAFLSLLSKTVRRAMG</sequence>
<dbReference type="CDD" id="cd00761">
    <property type="entry name" value="Glyco_tranf_GTA_type"/>
    <property type="match status" value="1"/>
</dbReference>
<dbReference type="Proteomes" id="UP001229355">
    <property type="component" value="Chromosome 1"/>
</dbReference>
<accession>A0ABY8D6T8</accession>